<reference evidence="1" key="1">
    <citation type="journal article" date="2015" name="Nature">
        <title>Complex archaea that bridge the gap between prokaryotes and eukaryotes.</title>
        <authorList>
            <person name="Spang A."/>
            <person name="Saw J.H."/>
            <person name="Jorgensen S.L."/>
            <person name="Zaremba-Niedzwiedzka K."/>
            <person name="Martijn J."/>
            <person name="Lind A.E."/>
            <person name="van Eijk R."/>
            <person name="Schleper C."/>
            <person name="Guy L."/>
            <person name="Ettema T.J."/>
        </authorList>
    </citation>
    <scope>NUCLEOTIDE SEQUENCE</scope>
</reference>
<evidence type="ECO:0000313" key="1">
    <source>
        <dbReference type="EMBL" id="KKL65067.1"/>
    </source>
</evidence>
<proteinExistence type="predicted"/>
<accession>A0A0F9GPG9</accession>
<comment type="caution">
    <text evidence="1">The sequence shown here is derived from an EMBL/GenBank/DDBJ whole genome shotgun (WGS) entry which is preliminary data.</text>
</comment>
<organism evidence="1">
    <name type="scientific">marine sediment metagenome</name>
    <dbReference type="NCBI Taxonomy" id="412755"/>
    <lineage>
        <taxon>unclassified sequences</taxon>
        <taxon>metagenomes</taxon>
        <taxon>ecological metagenomes</taxon>
    </lineage>
</organism>
<dbReference type="EMBL" id="LAZR01027649">
    <property type="protein sequence ID" value="KKL65067.1"/>
    <property type="molecule type" value="Genomic_DNA"/>
</dbReference>
<gene>
    <name evidence="1" type="ORF">LCGC14_2158680</name>
</gene>
<dbReference type="AlphaFoldDB" id="A0A0F9GPG9"/>
<sequence>SERVRYDRVFCGDLLEKAKRIITSYEPPPRAFNRRDYYECGWCDAKEICWGPSRQNMVLPIKQLSCRQCCHATPLINGSGARWSCKKHSFMVGETCEDHLCLPGLFSFAIPDGYVKDSEGAESIKFKNEDGTTWLHGNTKNCFSSRVLQVISKENLTNSLVVATKELFNAEVKSLGTSILDRYPKEDCETVWEGHEKKLSAAWRAAYDEDLLELEMIASSSFADYRVAELPGGRVVIVWCDGKAEIRKGKE</sequence>
<protein>
    <recommendedName>
        <fullName evidence="2">PD-(D/E)XK endonuclease-like domain-containing protein</fullName>
    </recommendedName>
</protein>
<evidence type="ECO:0008006" key="2">
    <source>
        <dbReference type="Google" id="ProtNLM"/>
    </source>
</evidence>
<name>A0A0F9GPG9_9ZZZZ</name>
<feature type="non-terminal residue" evidence="1">
    <location>
        <position position="1"/>
    </location>
</feature>